<organism evidence="2 3">
    <name type="scientific">Trichophyton verrucosum (strain HKI 0517)</name>
    <dbReference type="NCBI Taxonomy" id="663202"/>
    <lineage>
        <taxon>Eukaryota</taxon>
        <taxon>Fungi</taxon>
        <taxon>Dikarya</taxon>
        <taxon>Ascomycota</taxon>
        <taxon>Pezizomycotina</taxon>
        <taxon>Eurotiomycetes</taxon>
        <taxon>Eurotiomycetidae</taxon>
        <taxon>Onygenales</taxon>
        <taxon>Arthrodermataceae</taxon>
        <taxon>Trichophyton</taxon>
    </lineage>
</organism>
<dbReference type="RefSeq" id="XP_003021744.1">
    <property type="nucleotide sequence ID" value="XM_003021698.1"/>
</dbReference>
<protein>
    <submittedName>
        <fullName evidence="2">Uncharacterized protein</fullName>
    </submittedName>
</protein>
<keyword evidence="1" id="KW-1133">Transmembrane helix</keyword>
<dbReference type="EMBL" id="ACYE01000209">
    <property type="protein sequence ID" value="EFE41126.1"/>
    <property type="molecule type" value="Genomic_DNA"/>
</dbReference>
<accession>D4DAJ5</accession>
<dbReference type="AlphaFoldDB" id="D4DAJ5"/>
<keyword evidence="1" id="KW-0812">Transmembrane</keyword>
<evidence type="ECO:0000256" key="1">
    <source>
        <dbReference type="SAM" id="Phobius"/>
    </source>
</evidence>
<sequence length="181" mass="19668">MCEGDDGDGAWKKLQEGWMHVDRRAYHGDGGNEESSCLKNFVSFLFLLLLLSSAASAASAGWPGGISGNATDATRMMHRLDWLSPADRCCDCSGVSIATLERSWPSHSTGATITAGSWLLKVWHPLGRPEMLRCRHRLAGGLFQPGRAPESLDGRSIDAVTLIYYTCLKEEQAHSGRGEMG</sequence>
<dbReference type="KEGG" id="tve:TRV_04142"/>
<proteinExistence type="predicted"/>
<comment type="caution">
    <text evidence="2">The sequence shown here is derived from an EMBL/GenBank/DDBJ whole genome shotgun (WGS) entry which is preliminary data.</text>
</comment>
<dbReference type="HOGENOM" id="CLU_1490051_0_0_1"/>
<gene>
    <name evidence="2" type="ORF">TRV_04142</name>
</gene>
<keyword evidence="3" id="KW-1185">Reference proteome</keyword>
<evidence type="ECO:0000313" key="2">
    <source>
        <dbReference type="EMBL" id="EFE41126.1"/>
    </source>
</evidence>
<dbReference type="Proteomes" id="UP000008383">
    <property type="component" value="Unassembled WGS sequence"/>
</dbReference>
<keyword evidence="1" id="KW-0472">Membrane</keyword>
<dbReference type="GeneID" id="9576827"/>
<name>D4DAJ5_TRIVH</name>
<reference evidence="3" key="1">
    <citation type="journal article" date="2011" name="Genome Biol.">
        <title>Comparative and functional genomics provide insights into the pathogenicity of dermatophytic fungi.</title>
        <authorList>
            <person name="Burmester A."/>
            <person name="Shelest E."/>
            <person name="Gloeckner G."/>
            <person name="Heddergott C."/>
            <person name="Schindler S."/>
            <person name="Staib P."/>
            <person name="Heidel A."/>
            <person name="Felder M."/>
            <person name="Petzold A."/>
            <person name="Szafranski K."/>
            <person name="Feuermann M."/>
            <person name="Pedruzzi I."/>
            <person name="Priebe S."/>
            <person name="Groth M."/>
            <person name="Winkler R."/>
            <person name="Li W."/>
            <person name="Kniemeyer O."/>
            <person name="Schroeckh V."/>
            <person name="Hertweck C."/>
            <person name="Hube B."/>
            <person name="White T.C."/>
            <person name="Platzer M."/>
            <person name="Guthke R."/>
            <person name="Heitman J."/>
            <person name="Woestemeyer J."/>
            <person name="Zipfel P.F."/>
            <person name="Monod M."/>
            <person name="Brakhage A.A."/>
        </authorList>
    </citation>
    <scope>NUCLEOTIDE SEQUENCE [LARGE SCALE GENOMIC DNA]</scope>
    <source>
        <strain evidence="3">HKI 0517</strain>
    </source>
</reference>
<feature type="transmembrane region" description="Helical" evidence="1">
    <location>
        <begin position="41"/>
        <end position="62"/>
    </location>
</feature>
<evidence type="ECO:0000313" key="3">
    <source>
        <dbReference type="Proteomes" id="UP000008383"/>
    </source>
</evidence>